<dbReference type="AlphaFoldDB" id="A0A9P6KYA5"/>
<comment type="caution">
    <text evidence="2">The sequence shown here is derived from an EMBL/GenBank/DDBJ whole genome shotgun (WGS) entry which is preliminary data.</text>
</comment>
<reference evidence="2 3" key="1">
    <citation type="journal article" date="2020" name="Genome Biol. Evol.">
        <title>Comparative genomics of strictly vertically transmitted, feminizing microsporidia endosymbionts of amphipod crustaceans.</title>
        <authorList>
            <person name="Cormier A."/>
            <person name="Chebbi M.A."/>
            <person name="Giraud I."/>
            <person name="Wattier R."/>
            <person name="Teixeira M."/>
            <person name="Gilbert C."/>
            <person name="Rigaud T."/>
            <person name="Cordaux R."/>
        </authorList>
    </citation>
    <scope>NUCLEOTIDE SEQUENCE [LARGE SCALE GENOMIC DNA]</scope>
    <source>
        <strain evidence="2 3">Ou3-Ou53</strain>
    </source>
</reference>
<gene>
    <name evidence="2" type="ORF">NGRA_2349</name>
</gene>
<dbReference type="EMBL" id="SBJO01000246">
    <property type="protein sequence ID" value="KAF9761891.1"/>
    <property type="molecule type" value="Genomic_DNA"/>
</dbReference>
<feature type="compositionally biased region" description="Polar residues" evidence="1">
    <location>
        <begin position="182"/>
        <end position="193"/>
    </location>
</feature>
<evidence type="ECO:0000256" key="1">
    <source>
        <dbReference type="SAM" id="MobiDB-lite"/>
    </source>
</evidence>
<protein>
    <submittedName>
        <fullName evidence="2">Uncharacterized protein</fullName>
    </submittedName>
</protein>
<feature type="compositionally biased region" description="Basic residues" evidence="1">
    <location>
        <begin position="222"/>
        <end position="231"/>
    </location>
</feature>
<organism evidence="2 3">
    <name type="scientific">Nosema granulosis</name>
    <dbReference type="NCBI Taxonomy" id="83296"/>
    <lineage>
        <taxon>Eukaryota</taxon>
        <taxon>Fungi</taxon>
        <taxon>Fungi incertae sedis</taxon>
        <taxon>Microsporidia</taxon>
        <taxon>Nosematidae</taxon>
        <taxon>Nosema</taxon>
    </lineage>
</organism>
<evidence type="ECO:0000313" key="2">
    <source>
        <dbReference type="EMBL" id="KAF9761891.1"/>
    </source>
</evidence>
<dbReference type="Proteomes" id="UP000740883">
    <property type="component" value="Unassembled WGS sequence"/>
</dbReference>
<sequence>MLFAILLCIEVLTATRISKCIDDQCKGEQDGNYISRQTLADNSNCTSTKKDGGFDNDRIQETRPQVTIPKPRVSKITSEHNSNLEIKERHSAAGEFCVKSKKKNSEAEEAEEVECSFNFHYTKEGPVKNETVENLTNCLPKIESPKCSIKVKEGYLPFAEILVLNNTTDEDSDVTQNEDSDVTQNEDSGVTQNEDSDVSTNKKKEKVKIETLKSSKTESKTKAQKKSINTKKSKDTKRAEARKSEDLDGLCFGACSVLYKGSSIDDFSSKASTPSS</sequence>
<keyword evidence="3" id="KW-1185">Reference proteome</keyword>
<feature type="region of interest" description="Disordered" evidence="1">
    <location>
        <begin position="169"/>
        <end position="245"/>
    </location>
</feature>
<feature type="compositionally biased region" description="Acidic residues" evidence="1">
    <location>
        <begin position="169"/>
        <end position="181"/>
    </location>
</feature>
<feature type="compositionally biased region" description="Basic and acidic residues" evidence="1">
    <location>
        <begin position="207"/>
        <end position="221"/>
    </location>
</feature>
<evidence type="ECO:0000313" key="3">
    <source>
        <dbReference type="Proteomes" id="UP000740883"/>
    </source>
</evidence>
<accession>A0A9P6KYA5</accession>
<feature type="compositionally biased region" description="Basic and acidic residues" evidence="1">
    <location>
        <begin position="232"/>
        <end position="245"/>
    </location>
</feature>
<proteinExistence type="predicted"/>
<name>A0A9P6KYA5_9MICR</name>